<dbReference type="Gene3D" id="2.60.40.10">
    <property type="entry name" value="Immunoglobulins"/>
    <property type="match status" value="1"/>
</dbReference>
<gene>
    <name evidence="3" type="ORF">PAC_16762</name>
</gene>
<feature type="region of interest" description="Disordered" evidence="1">
    <location>
        <begin position="694"/>
        <end position="798"/>
    </location>
</feature>
<protein>
    <recommendedName>
        <fullName evidence="2">AMP-activated protein kinase glycogen-binding domain-containing protein</fullName>
    </recommendedName>
</protein>
<dbReference type="InterPro" id="IPR013783">
    <property type="entry name" value="Ig-like_fold"/>
</dbReference>
<feature type="compositionally biased region" description="Polar residues" evidence="1">
    <location>
        <begin position="726"/>
        <end position="759"/>
    </location>
</feature>
<evidence type="ECO:0000259" key="2">
    <source>
        <dbReference type="Pfam" id="PF16561"/>
    </source>
</evidence>
<feature type="region of interest" description="Disordered" evidence="1">
    <location>
        <begin position="201"/>
        <end position="339"/>
    </location>
</feature>
<feature type="compositionally biased region" description="Basic and acidic residues" evidence="1">
    <location>
        <begin position="403"/>
        <end position="417"/>
    </location>
</feature>
<dbReference type="InterPro" id="IPR014756">
    <property type="entry name" value="Ig_E-set"/>
</dbReference>
<feature type="compositionally biased region" description="Basic and acidic residues" evidence="1">
    <location>
        <begin position="125"/>
        <end position="143"/>
    </location>
</feature>
<feature type="compositionally biased region" description="Low complexity" evidence="1">
    <location>
        <begin position="107"/>
        <end position="121"/>
    </location>
</feature>
<feature type="compositionally biased region" description="Basic and acidic residues" evidence="1">
    <location>
        <begin position="558"/>
        <end position="567"/>
    </location>
</feature>
<feature type="compositionally biased region" description="Basic and acidic residues" evidence="1">
    <location>
        <begin position="361"/>
        <end position="376"/>
    </location>
</feature>
<feature type="compositionally biased region" description="Basic and acidic residues" evidence="1">
    <location>
        <begin position="600"/>
        <end position="630"/>
    </location>
</feature>
<feature type="compositionally biased region" description="Basic and acidic residues" evidence="1">
    <location>
        <begin position="260"/>
        <end position="272"/>
    </location>
</feature>
<dbReference type="Proteomes" id="UP000184330">
    <property type="component" value="Unassembled WGS sequence"/>
</dbReference>
<feature type="compositionally biased region" description="Basic and acidic residues" evidence="1">
    <location>
        <begin position="228"/>
        <end position="244"/>
    </location>
</feature>
<dbReference type="InterPro" id="IPR032640">
    <property type="entry name" value="AMPK1_CBM"/>
</dbReference>
<dbReference type="AlphaFoldDB" id="A0A1L7XP79"/>
<feature type="region of interest" description="Disordered" evidence="1">
    <location>
        <begin position="356"/>
        <end position="417"/>
    </location>
</feature>
<sequence>MAPHTATVKYSKPGTVPPIYLAGSFSSWEPQEMQYTTDANNEHEFFKEVEVEQGKEYQYKFRLGHVGDWWILNEDSPTVTDDIGNKNNLLSVPKFEEATKGTDELKSIPQEPQPEQSESPPTAAMEKEKTPSIEETMGTRETDDTLFADEIVKDIDEPKEEPKTPAIGSLEGTIEPPSTPAILEKPQAEHVEEAEHIKELQEINGAESSASKAVEESIIEPAPAPYVDVKKFQDFEDTDSKNVSDLEEDKPVAPPTLVVEKAEPEPKEEKSSVEPTTNGHDSDHLRTADTSQETRNGARTPELANVAAEVADVAATLDRDQPTPPISDEEAGRIGFRRMSSTPIPQVAVTAAEVADSAAVIDKEEDKPEEFIRPFDIDDGPLPETPPNEKVPLFSHECCSPPDHQEPRQPEDFDPYEGMRPRVEIEEPIDLSDPNIKHFPTDRAGIMEHLREMQERLPEDEVKLDLAPRSPVIDPNNPQADRRGSRDLPAVSPVVLAQRSPSLDSIAEDNDESSNVLAAAPVKLNGEDKSATNGINVTKHEIAAVTSDELPVAKENEAPLLEPEGKLRHLGGSVDGSDESGLNARLEQLEAENTETDEPVTEHLVKEPVDKVAKKDVSEGQDAEPTKSTEESIDGAAEVIPEVSIQKSPSKDSLGKGLLDGIFTEGSHVVPSDNTPFIVGDCQLGSDDGKVEVLTTGSFSPPTTVQPATPLPGISRRLGYDDETESPNITVSPATLGGSSNVTDTTIKQNDTAKSTAVENGTDDTQVKSRKRQPSPARSPERPVTPTSMKSPGRDVQNDKERNIFKAFFRVVFVEWIGGFFLRLCGGRRRRQ</sequence>
<evidence type="ECO:0000313" key="3">
    <source>
        <dbReference type="EMBL" id="CZR66861.1"/>
    </source>
</evidence>
<dbReference type="CDD" id="cd02859">
    <property type="entry name" value="E_set_AMPKbeta_like_N"/>
    <property type="match status" value="1"/>
</dbReference>
<feature type="compositionally biased region" description="Basic and acidic residues" evidence="1">
    <location>
        <begin position="457"/>
        <end position="466"/>
    </location>
</feature>
<dbReference type="SUPFAM" id="SSF81296">
    <property type="entry name" value="E set domains"/>
    <property type="match status" value="1"/>
</dbReference>
<dbReference type="STRING" id="576137.A0A1L7XP79"/>
<feature type="region of interest" description="Disordered" evidence="1">
    <location>
        <begin position="103"/>
        <end position="180"/>
    </location>
</feature>
<feature type="domain" description="AMP-activated protein kinase glycogen-binding" evidence="2">
    <location>
        <begin position="18"/>
        <end position="94"/>
    </location>
</feature>
<keyword evidence="4" id="KW-1185">Reference proteome</keyword>
<proteinExistence type="predicted"/>
<feature type="compositionally biased region" description="Acidic residues" evidence="1">
    <location>
        <begin position="589"/>
        <end position="599"/>
    </location>
</feature>
<organism evidence="3 4">
    <name type="scientific">Phialocephala subalpina</name>
    <dbReference type="NCBI Taxonomy" id="576137"/>
    <lineage>
        <taxon>Eukaryota</taxon>
        <taxon>Fungi</taxon>
        <taxon>Dikarya</taxon>
        <taxon>Ascomycota</taxon>
        <taxon>Pezizomycotina</taxon>
        <taxon>Leotiomycetes</taxon>
        <taxon>Helotiales</taxon>
        <taxon>Mollisiaceae</taxon>
        <taxon>Phialocephala</taxon>
        <taxon>Phialocephala fortinii species complex</taxon>
    </lineage>
</organism>
<dbReference type="EMBL" id="FJOG01000040">
    <property type="protein sequence ID" value="CZR66861.1"/>
    <property type="molecule type" value="Genomic_DNA"/>
</dbReference>
<feature type="compositionally biased region" description="Basic and acidic residues" evidence="1">
    <location>
        <begin position="150"/>
        <end position="163"/>
    </location>
</feature>
<evidence type="ECO:0000256" key="1">
    <source>
        <dbReference type="SAM" id="MobiDB-lite"/>
    </source>
</evidence>
<feature type="region of interest" description="Disordered" evidence="1">
    <location>
        <begin position="558"/>
        <end position="659"/>
    </location>
</feature>
<evidence type="ECO:0000313" key="4">
    <source>
        <dbReference type="Proteomes" id="UP000184330"/>
    </source>
</evidence>
<feature type="region of interest" description="Disordered" evidence="1">
    <location>
        <begin position="457"/>
        <end position="493"/>
    </location>
</feature>
<feature type="compositionally biased region" description="Low complexity" evidence="1">
    <location>
        <begin position="304"/>
        <end position="315"/>
    </location>
</feature>
<feature type="compositionally biased region" description="Polar residues" evidence="1">
    <location>
        <begin position="288"/>
        <end position="297"/>
    </location>
</feature>
<dbReference type="Pfam" id="PF16561">
    <property type="entry name" value="AMPK1_CBM"/>
    <property type="match status" value="1"/>
</dbReference>
<accession>A0A1L7XP79</accession>
<reference evidence="3 4" key="1">
    <citation type="submission" date="2016-03" db="EMBL/GenBank/DDBJ databases">
        <authorList>
            <person name="Ploux O."/>
        </authorList>
    </citation>
    <scope>NUCLEOTIDE SEQUENCE [LARGE SCALE GENOMIC DNA]</scope>
    <source>
        <strain evidence="3 4">UAMH 11012</strain>
    </source>
</reference>
<name>A0A1L7XP79_9HELO</name>
<feature type="compositionally biased region" description="Polar residues" evidence="1">
    <location>
        <begin position="695"/>
        <end position="707"/>
    </location>
</feature>
<dbReference type="OrthoDB" id="5350410at2759"/>